<feature type="compositionally biased region" description="Basic and acidic residues" evidence="7">
    <location>
        <begin position="1493"/>
        <end position="1502"/>
    </location>
</feature>
<feature type="compositionally biased region" description="Pro residues" evidence="7">
    <location>
        <begin position="669"/>
        <end position="679"/>
    </location>
</feature>
<feature type="compositionally biased region" description="Polar residues" evidence="7">
    <location>
        <begin position="1588"/>
        <end position="1603"/>
    </location>
</feature>
<evidence type="ECO:0000256" key="3">
    <source>
        <dbReference type="ARBA" id="ARBA00022553"/>
    </source>
</evidence>
<dbReference type="PANTHER" id="PTHR11501:SF15">
    <property type="entry name" value="MICROTUBULE-ASSOCIATED PROTEIN 2"/>
    <property type="match status" value="1"/>
</dbReference>
<feature type="compositionally biased region" description="Acidic residues" evidence="7">
    <location>
        <begin position="247"/>
        <end position="276"/>
    </location>
</feature>
<protein>
    <recommendedName>
        <fullName evidence="8">MAP2/Tau projection domain-containing protein</fullName>
    </recommendedName>
</protein>
<organism evidence="9 10">
    <name type="scientific">Scophthalmus maximus</name>
    <name type="common">Turbot</name>
    <name type="synonym">Psetta maxima</name>
    <dbReference type="NCBI Taxonomy" id="52904"/>
    <lineage>
        <taxon>Eukaryota</taxon>
        <taxon>Metazoa</taxon>
        <taxon>Chordata</taxon>
        <taxon>Craniata</taxon>
        <taxon>Vertebrata</taxon>
        <taxon>Euteleostomi</taxon>
        <taxon>Actinopterygii</taxon>
        <taxon>Neopterygii</taxon>
        <taxon>Teleostei</taxon>
        <taxon>Neoteleostei</taxon>
        <taxon>Acanthomorphata</taxon>
        <taxon>Carangaria</taxon>
        <taxon>Pleuronectiformes</taxon>
        <taxon>Pleuronectoidei</taxon>
        <taxon>Scophthalmidae</taxon>
        <taxon>Scophthalmus</taxon>
    </lineage>
</organism>
<feature type="domain" description="MAP2/Tau projection" evidence="8">
    <location>
        <begin position="574"/>
        <end position="771"/>
    </location>
</feature>
<feature type="domain" description="MAP2/Tau projection" evidence="8">
    <location>
        <begin position="1339"/>
        <end position="1569"/>
    </location>
</feature>
<dbReference type="InterPro" id="IPR013588">
    <property type="entry name" value="MAP2_projctn"/>
</dbReference>
<dbReference type="Proteomes" id="UP000438429">
    <property type="component" value="Unassembled WGS sequence"/>
</dbReference>
<feature type="compositionally biased region" description="Acidic residues" evidence="7">
    <location>
        <begin position="1389"/>
        <end position="1406"/>
    </location>
</feature>
<sequence length="1758" mass="198115">MQRVLESPLVCTLFILLYEAWQTLRSIRQTRWLLLMPRLLSPALFHSFLSLSQKERPPSFAHPPLLLASTSMADSRQPEDGAPQWDPSGGQEPAGTHGANGYSSSAYRTCQAGGAHVTTASYSARENGFNGELTGAQAVTAVEDTTNLPPSPPPSPAAEHFGPLEQDVGDEEEAGPLRRFQNSRERCKFLAPSISVSVPEDDPYHSDEEYYEHPLFSPEWTHSGSRPTGQAVAFRQIEEEETMEALTAEYEEEVEEEEEEEEEEESAEAAESEAALDEQQWSGDEPELDSPQAEPLEQAEAIDEAQDVDLEPSDAISAAAESTMDREEEEAEGEESPETVTAFPVHCLNIVFHSQHAKAITFYVDQNRQLTDVVSALKMDSDKQGSGSMSPDSIGSEKRPEEFFEPQVQGFFAGERVVPESPTMDMPSFVPQNQAKESVSSLTLQPTYGEPITVSEKQPSVEVVELPSDFSSIGVKVQGGDSARDARDRSGMSAYFETSAPVVDEAPQCKGEGYYELSRAGEDKTTTIDSTSPELSYSTLAEAQDTFEIRKCTAEDTGAFAVPDRSNECRLSPGKLALEQRSYSLNITIGALDPSGQGRPRHFSPLATDIMSYTSGSLDESADYLPLTKPSVDKPPTLPPLILETAASITSDSSSPPRHTELESKPCPEPELPESPQPPKGTYKNGTVMAQDLPEMLDLAGTRSRLASENNEPEIIRRKSIQADIPTFTDDPLASLISGEQSPGGRRSESQLEEMGYCVFSEYSGPMPSPADLFSPTNTSAQVFTPSVLEEKVAEQARKLAVSDTSLEEKRQQSEAAAVTGEKDQKQVERKGSAEEKDKEIADGQTTKSLNEQEKPPFQPSESFVTPTVTVTLEEGGRSGSETERQASGEGSASETEIADYERQIRKLEMEDRPLSMEEERELQELREKVKLVHQEAYEEVDAEDVYQLTGVAKDRIARPVKTSPASSVESNIDDDKLLSPVLSPSKLKEREVYGSPKRSASPVSGINKEEKVIEELERKVKEEHEREEAGKKMKEEAEKKERETKEREERERREKEEAERMLREEKEREEKEAKELEVKEKVEKEKKEKEESERKEKEEMEKKEREESERKEKEEMEKKEREERERMEQEEREKKEREEKERIEKELREKEEKDKIERALKEKQEREKTERELKEKEENEKMERELKEKEEREKTERELKEKEEKEKMERELKEKEEKEKMERELKEKEEKEKMEGDQKLKEEKEKMERELKEKEEKEKMEGDQKLKEETEKMEREQKLKEERGKAAEVDKKVADEPEEMGRQPDEKEASTPAEEEKEGGEEDMLEKAGAAAIKDIQETRAAIESVVTVEDDFITVVQTIDEAEEPGHSVRFSAPPAGEALCVAAEKEQEEEEEESVELAQEADMEAASLEEVSDVPETPASPEKEAQTIETEDPTESYDRDETTMDDSILDSSWVDTQDDDKSTATEQIEPLPKGPSPVKKPGVNKQTQQKKPEKQEKPFKPKAKGGRARGRVSTPERKQVRKEPVCIPREEVKKKKAVIRKTELTQKMEIQYQSPSKRTAMRSTQHHSCPRRRNTVTESIRSRSARSGHSTPRTPGSTAVTPGTPPSYSSSSRTPGTPRSLSLISQERKVAVVRTPPKSPATTPKQLRIINQPLPDFKNIKSKIGSTENIKYQPKGGQVPNLNKQKSDPTLTWHSSVAAQNLCWRAVWECISHSLTNISCRHESETQSRRRDRKRRSGNSNVSVAISFYEPPPMT</sequence>
<dbReference type="Pfam" id="PF00418">
    <property type="entry name" value="Tubulin-binding"/>
    <property type="match status" value="1"/>
</dbReference>
<evidence type="ECO:0000256" key="1">
    <source>
        <dbReference type="ARBA" id="ARBA00004245"/>
    </source>
</evidence>
<feature type="compositionally biased region" description="Low complexity" evidence="7">
    <location>
        <begin position="1479"/>
        <end position="1492"/>
    </location>
</feature>
<keyword evidence="5" id="KW-0677">Repeat</keyword>
<evidence type="ECO:0000313" key="10">
    <source>
        <dbReference type="Proteomes" id="UP000438429"/>
    </source>
</evidence>
<feature type="region of interest" description="Disordered" evidence="7">
    <location>
        <begin position="794"/>
        <end position="903"/>
    </location>
</feature>
<dbReference type="GO" id="GO:0043005">
    <property type="term" value="C:neuron projection"/>
    <property type="evidence" value="ECO:0007669"/>
    <property type="project" value="TreeGrafter"/>
</dbReference>
<reference evidence="9 10" key="1">
    <citation type="submission" date="2019-06" db="EMBL/GenBank/DDBJ databases">
        <title>Draft genomes of female and male turbot (Scophthalmus maximus).</title>
        <authorList>
            <person name="Xu H."/>
            <person name="Xu X.-W."/>
            <person name="Shao C."/>
            <person name="Chen S."/>
        </authorList>
    </citation>
    <scope>NUCLEOTIDE SEQUENCE [LARGE SCALE GENOMIC DNA]</scope>
    <source>
        <strain evidence="9">Ysfricsl-2016a</strain>
        <tissue evidence="9">Blood</tissue>
    </source>
</reference>
<keyword evidence="4" id="KW-0493">Microtubule</keyword>
<keyword evidence="3" id="KW-0597">Phosphoprotein</keyword>
<feature type="compositionally biased region" description="Polar residues" evidence="7">
    <location>
        <begin position="648"/>
        <end position="657"/>
    </location>
</feature>
<feature type="region of interest" description="Disordered" evidence="7">
    <location>
        <begin position="1548"/>
        <end position="1626"/>
    </location>
</feature>
<keyword evidence="6" id="KW-0206">Cytoskeleton</keyword>
<feature type="compositionally biased region" description="Polar residues" evidence="7">
    <location>
        <begin position="860"/>
        <end position="871"/>
    </location>
</feature>
<evidence type="ECO:0000256" key="5">
    <source>
        <dbReference type="ARBA" id="ARBA00022737"/>
    </source>
</evidence>
<feature type="region of interest" description="Disordered" evidence="7">
    <location>
        <begin position="247"/>
        <end position="339"/>
    </location>
</feature>
<feature type="compositionally biased region" description="Basic and acidic residues" evidence="7">
    <location>
        <begin position="875"/>
        <end position="887"/>
    </location>
</feature>
<evidence type="ECO:0000256" key="6">
    <source>
        <dbReference type="ARBA" id="ARBA00023212"/>
    </source>
</evidence>
<evidence type="ECO:0000259" key="8">
    <source>
        <dbReference type="Pfam" id="PF08377"/>
    </source>
</evidence>
<evidence type="ECO:0000256" key="4">
    <source>
        <dbReference type="ARBA" id="ARBA00022701"/>
    </source>
</evidence>
<feature type="region of interest" description="Disordered" evidence="7">
    <location>
        <begin position="72"/>
        <end position="102"/>
    </location>
</feature>
<feature type="region of interest" description="Disordered" evidence="7">
    <location>
        <begin position="1385"/>
        <end position="1530"/>
    </location>
</feature>
<dbReference type="EMBL" id="VEVO01000019">
    <property type="protein sequence ID" value="KAF0026255.1"/>
    <property type="molecule type" value="Genomic_DNA"/>
</dbReference>
<feature type="compositionally biased region" description="Acidic residues" evidence="7">
    <location>
        <begin position="326"/>
        <end position="337"/>
    </location>
</feature>
<feature type="region of interest" description="Disordered" evidence="7">
    <location>
        <begin position="1726"/>
        <end position="1758"/>
    </location>
</feature>
<feature type="compositionally biased region" description="Acidic residues" evidence="7">
    <location>
        <begin position="300"/>
        <end position="312"/>
    </location>
</feature>
<evidence type="ECO:0000256" key="7">
    <source>
        <dbReference type="SAM" id="MobiDB-lite"/>
    </source>
</evidence>
<feature type="compositionally biased region" description="Basic residues" evidence="7">
    <location>
        <begin position="1503"/>
        <end position="1513"/>
    </location>
</feature>
<dbReference type="InterPro" id="IPR027324">
    <property type="entry name" value="MAP2/MAP4/Tau"/>
</dbReference>
<dbReference type="GO" id="GO:0000226">
    <property type="term" value="P:microtubule cytoskeleton organization"/>
    <property type="evidence" value="ECO:0007669"/>
    <property type="project" value="TreeGrafter"/>
</dbReference>
<feature type="compositionally biased region" description="Basic and acidic residues" evidence="7">
    <location>
        <begin position="658"/>
        <end position="668"/>
    </location>
</feature>
<feature type="region of interest" description="Disordered" evidence="7">
    <location>
        <begin position="960"/>
        <end position="1331"/>
    </location>
</feature>
<feature type="region of interest" description="Disordered" evidence="7">
    <location>
        <begin position="144"/>
        <end position="163"/>
    </location>
</feature>
<feature type="compositionally biased region" description="Basic and acidic residues" evidence="7">
    <location>
        <begin position="821"/>
        <end position="842"/>
    </location>
</feature>
<accession>A0A6A4S1V9</accession>
<feature type="region of interest" description="Disordered" evidence="7">
    <location>
        <begin position="734"/>
        <end position="753"/>
    </location>
</feature>
<dbReference type="GO" id="GO:0031175">
    <property type="term" value="P:neuron projection development"/>
    <property type="evidence" value="ECO:0007669"/>
    <property type="project" value="TreeGrafter"/>
</dbReference>
<evidence type="ECO:0000256" key="2">
    <source>
        <dbReference type="ARBA" id="ARBA00022490"/>
    </source>
</evidence>
<gene>
    <name evidence="9" type="ORF">F2P81_020992</name>
</gene>
<comment type="subcellular location">
    <subcellularLocation>
        <location evidence="1">Cytoplasm</location>
        <location evidence="1">Cytoskeleton</location>
    </subcellularLocation>
</comment>
<keyword evidence="2" id="KW-0963">Cytoplasm</keyword>
<feature type="region of interest" description="Disordered" evidence="7">
    <location>
        <begin position="648"/>
        <end position="686"/>
    </location>
</feature>
<comment type="caution">
    <text evidence="9">The sequence shown here is derived from an EMBL/GenBank/DDBJ whole genome shotgun (WGS) entry which is preliminary data.</text>
</comment>
<feature type="compositionally biased region" description="Basic and acidic residues" evidence="7">
    <location>
        <begin position="1008"/>
        <end position="1310"/>
    </location>
</feature>
<dbReference type="PANTHER" id="PTHR11501">
    <property type="entry name" value="MICROTUBULE-ASSOCIATED PROTEIN"/>
    <property type="match status" value="1"/>
</dbReference>
<feature type="compositionally biased region" description="Polar residues" evidence="7">
    <location>
        <begin position="1554"/>
        <end position="1566"/>
    </location>
</feature>
<dbReference type="PROSITE" id="PS51491">
    <property type="entry name" value="TAU_MAP_2"/>
    <property type="match status" value="1"/>
</dbReference>
<dbReference type="InterPro" id="IPR001084">
    <property type="entry name" value="MAP_tubulin-bd_rpt"/>
</dbReference>
<dbReference type="Pfam" id="PF08377">
    <property type="entry name" value="MAP2_projctn"/>
    <property type="match status" value="2"/>
</dbReference>
<dbReference type="GO" id="GO:0008017">
    <property type="term" value="F:microtubule binding"/>
    <property type="evidence" value="ECO:0007669"/>
    <property type="project" value="InterPro"/>
</dbReference>
<feature type="compositionally biased region" description="Low complexity" evidence="7">
    <location>
        <begin position="1609"/>
        <end position="1623"/>
    </location>
</feature>
<feature type="compositionally biased region" description="Acidic residues" evidence="7">
    <location>
        <begin position="1314"/>
        <end position="1325"/>
    </location>
</feature>
<proteinExistence type="predicted"/>
<evidence type="ECO:0000313" key="9">
    <source>
        <dbReference type="EMBL" id="KAF0026255.1"/>
    </source>
</evidence>
<feature type="compositionally biased region" description="Basic and acidic residues" evidence="7">
    <location>
        <begin position="1517"/>
        <end position="1530"/>
    </location>
</feature>
<dbReference type="GO" id="GO:0005874">
    <property type="term" value="C:microtubule"/>
    <property type="evidence" value="ECO:0007669"/>
    <property type="project" value="UniProtKB-KW"/>
</dbReference>
<feature type="compositionally biased region" description="Basic residues" evidence="7">
    <location>
        <begin position="1567"/>
        <end position="1577"/>
    </location>
</feature>
<name>A0A6A4S1V9_SCOMX</name>